<feature type="transmembrane region" description="Helical" evidence="8">
    <location>
        <begin position="56"/>
        <end position="79"/>
    </location>
</feature>
<dbReference type="AlphaFoldDB" id="A0A7G5EIW9"/>
<evidence type="ECO:0000313" key="11">
    <source>
        <dbReference type="Proteomes" id="UP000515240"/>
    </source>
</evidence>
<feature type="domain" description="ABC transmembrane type-1" evidence="9">
    <location>
        <begin position="56"/>
        <end position="247"/>
    </location>
</feature>
<keyword evidence="5 8" id="KW-0812">Transmembrane</keyword>
<dbReference type="GO" id="GO:0055085">
    <property type="term" value="P:transmembrane transport"/>
    <property type="evidence" value="ECO:0007669"/>
    <property type="project" value="InterPro"/>
</dbReference>
<sequence length="255" mass="27261">MVRGIAIVYGLYLLLPMALLTVGSFGQNWTNSLLPSGFTGQWYMQLWNDPSFRKGFISSLVVALSTCAINAVLALPLAYSLHQGATRGRAFAARIVSAMPVAVPAITLGFGYMIVFNTDTLPWLGSTPLLIAAHVIATLPYLTNTLLTDLRHLGIERLEQAAATLGAGEWQRFSGIVLPSLRQSMLSGLVMVAALSIGEFNLSNLLVGFQNRTYPVVLLQAFYGATGFACAATVILLLLASLAALLSSSLLRKSP</sequence>
<keyword evidence="2 8" id="KW-0813">Transport</keyword>
<keyword evidence="7 8" id="KW-0472">Membrane</keyword>
<feature type="transmembrane region" description="Helical" evidence="8">
    <location>
        <begin position="121"/>
        <end position="142"/>
    </location>
</feature>
<gene>
    <name evidence="10" type="ORF">HS961_14480</name>
</gene>
<keyword evidence="4" id="KW-0997">Cell inner membrane</keyword>
<feature type="transmembrane region" description="Helical" evidence="8">
    <location>
        <begin position="188"/>
        <end position="209"/>
    </location>
</feature>
<reference evidence="10 11" key="1">
    <citation type="journal article" date="2020" name="G3 (Bethesda)">
        <title>CeMbio - The Caenorhabditis elegans Microbiome Resource.</title>
        <authorList>
            <person name="Dirksen P."/>
            <person name="Assie A."/>
            <person name="Zimmermann J."/>
            <person name="Zhang F."/>
            <person name="Tietje A.M."/>
            <person name="Marsh S.A."/>
            <person name="Felix M.A."/>
            <person name="Shapira M."/>
            <person name="Kaleta C."/>
            <person name="Schulenburg H."/>
            <person name="Samuel B."/>
        </authorList>
    </citation>
    <scope>NUCLEOTIDE SEQUENCE [LARGE SCALE GENOMIC DNA]</scope>
    <source>
        <strain evidence="10 11">BIGb0172</strain>
    </source>
</reference>
<comment type="subcellular location">
    <subcellularLocation>
        <location evidence="1">Cell inner membrane</location>
        <topology evidence="1">Multi-pass membrane protein</topology>
    </subcellularLocation>
    <subcellularLocation>
        <location evidence="8">Cell membrane</location>
        <topology evidence="8">Multi-pass membrane protein</topology>
    </subcellularLocation>
</comment>
<dbReference type="GO" id="GO:0005886">
    <property type="term" value="C:plasma membrane"/>
    <property type="evidence" value="ECO:0007669"/>
    <property type="project" value="UniProtKB-SubCell"/>
</dbReference>
<evidence type="ECO:0000256" key="2">
    <source>
        <dbReference type="ARBA" id="ARBA00022448"/>
    </source>
</evidence>
<dbReference type="InterPro" id="IPR000515">
    <property type="entry name" value="MetI-like"/>
</dbReference>
<accession>A0A7G5EIW9</accession>
<evidence type="ECO:0000256" key="3">
    <source>
        <dbReference type="ARBA" id="ARBA00022475"/>
    </source>
</evidence>
<evidence type="ECO:0000256" key="6">
    <source>
        <dbReference type="ARBA" id="ARBA00022989"/>
    </source>
</evidence>
<organism evidence="10 11">
    <name type="scientific">Comamonas piscis</name>
    <dbReference type="NCBI Taxonomy" id="1562974"/>
    <lineage>
        <taxon>Bacteria</taxon>
        <taxon>Pseudomonadati</taxon>
        <taxon>Pseudomonadota</taxon>
        <taxon>Betaproteobacteria</taxon>
        <taxon>Burkholderiales</taxon>
        <taxon>Comamonadaceae</taxon>
        <taxon>Comamonas</taxon>
    </lineage>
</organism>
<dbReference type="Pfam" id="PF00528">
    <property type="entry name" value="BPD_transp_1"/>
    <property type="match status" value="1"/>
</dbReference>
<feature type="transmembrane region" description="Helical" evidence="8">
    <location>
        <begin position="91"/>
        <end position="115"/>
    </location>
</feature>
<evidence type="ECO:0000313" key="10">
    <source>
        <dbReference type="EMBL" id="QMV73944.1"/>
    </source>
</evidence>
<dbReference type="Gene3D" id="1.10.3720.10">
    <property type="entry name" value="MetI-like"/>
    <property type="match status" value="1"/>
</dbReference>
<keyword evidence="6 8" id="KW-1133">Transmembrane helix</keyword>
<keyword evidence="11" id="KW-1185">Reference proteome</keyword>
<evidence type="ECO:0000256" key="1">
    <source>
        <dbReference type="ARBA" id="ARBA00004429"/>
    </source>
</evidence>
<evidence type="ECO:0000259" key="9">
    <source>
        <dbReference type="PROSITE" id="PS50928"/>
    </source>
</evidence>
<dbReference type="CDD" id="cd06261">
    <property type="entry name" value="TM_PBP2"/>
    <property type="match status" value="1"/>
</dbReference>
<evidence type="ECO:0000256" key="4">
    <source>
        <dbReference type="ARBA" id="ARBA00022519"/>
    </source>
</evidence>
<dbReference type="EMBL" id="CP058554">
    <property type="protein sequence ID" value="QMV73944.1"/>
    <property type="molecule type" value="Genomic_DNA"/>
</dbReference>
<dbReference type="Proteomes" id="UP000515240">
    <property type="component" value="Chromosome"/>
</dbReference>
<evidence type="ECO:0000256" key="7">
    <source>
        <dbReference type="ARBA" id="ARBA00023136"/>
    </source>
</evidence>
<keyword evidence="3" id="KW-1003">Cell membrane</keyword>
<dbReference type="PANTHER" id="PTHR43357">
    <property type="entry name" value="INNER MEMBRANE ABC TRANSPORTER PERMEASE PROTEIN YDCV"/>
    <property type="match status" value="1"/>
</dbReference>
<dbReference type="PANTHER" id="PTHR43357:SF4">
    <property type="entry name" value="INNER MEMBRANE ABC TRANSPORTER PERMEASE PROTEIN YDCV"/>
    <property type="match status" value="1"/>
</dbReference>
<feature type="transmembrane region" description="Helical" evidence="8">
    <location>
        <begin position="221"/>
        <end position="246"/>
    </location>
</feature>
<proteinExistence type="inferred from homology"/>
<dbReference type="PROSITE" id="PS50928">
    <property type="entry name" value="ABC_TM1"/>
    <property type="match status" value="1"/>
</dbReference>
<evidence type="ECO:0000256" key="8">
    <source>
        <dbReference type="RuleBase" id="RU363032"/>
    </source>
</evidence>
<name>A0A7G5EIW9_9BURK</name>
<feature type="transmembrane region" description="Helical" evidence="8">
    <location>
        <begin position="7"/>
        <end position="26"/>
    </location>
</feature>
<dbReference type="KEGG" id="cpis:HS961_14480"/>
<dbReference type="SUPFAM" id="SSF161098">
    <property type="entry name" value="MetI-like"/>
    <property type="match status" value="1"/>
</dbReference>
<dbReference type="RefSeq" id="WP_182323125.1">
    <property type="nucleotide sequence ID" value="NZ_CP058554.1"/>
</dbReference>
<protein>
    <submittedName>
        <fullName evidence="10">ABC transporter permease subunit</fullName>
    </submittedName>
</protein>
<evidence type="ECO:0000256" key="5">
    <source>
        <dbReference type="ARBA" id="ARBA00022692"/>
    </source>
</evidence>
<dbReference type="InterPro" id="IPR035906">
    <property type="entry name" value="MetI-like_sf"/>
</dbReference>
<comment type="similarity">
    <text evidence="8">Belongs to the binding-protein-dependent transport system permease family.</text>
</comment>